<comment type="caution">
    <text evidence="1">The sequence shown here is derived from an EMBL/GenBank/DDBJ whole genome shotgun (WGS) entry which is preliminary data.</text>
</comment>
<organism evidence="1 2">
    <name type="scientific">Cetobacterium somerae ATCC BAA-474</name>
    <dbReference type="NCBI Taxonomy" id="1319815"/>
    <lineage>
        <taxon>Bacteria</taxon>
        <taxon>Fusobacteriati</taxon>
        <taxon>Fusobacteriota</taxon>
        <taxon>Fusobacteriia</taxon>
        <taxon>Fusobacteriales</taxon>
        <taxon>Fusobacteriaceae</taxon>
        <taxon>Cetobacterium</taxon>
    </lineage>
</organism>
<keyword evidence="2" id="KW-1185">Reference proteome</keyword>
<dbReference type="HOGENOM" id="CLU_100173_0_0_0"/>
<dbReference type="RefSeq" id="WP_023052393.1">
    <property type="nucleotide sequence ID" value="NZ_CP173070.2"/>
</dbReference>
<dbReference type="Proteomes" id="UP000017081">
    <property type="component" value="Unassembled WGS sequence"/>
</dbReference>
<dbReference type="eggNOG" id="ENOG502ZBNI">
    <property type="taxonomic scope" value="Bacteria"/>
</dbReference>
<dbReference type="NCBIfam" id="TIGR02592">
    <property type="entry name" value="cas_Cas5h"/>
    <property type="match status" value="1"/>
</dbReference>
<reference evidence="1 2" key="1">
    <citation type="submission" date="2013-08" db="EMBL/GenBank/DDBJ databases">
        <authorList>
            <person name="Weinstock G."/>
            <person name="Sodergren E."/>
            <person name="Wylie T."/>
            <person name="Fulton L."/>
            <person name="Fulton R."/>
            <person name="Fronick C."/>
            <person name="O'Laughlin M."/>
            <person name="Godfrey J."/>
            <person name="Miner T."/>
            <person name="Herter B."/>
            <person name="Appelbaum E."/>
            <person name="Cordes M."/>
            <person name="Lek S."/>
            <person name="Wollam A."/>
            <person name="Pepin K.H."/>
            <person name="Palsikar V.B."/>
            <person name="Mitreva M."/>
            <person name="Wilson R.K."/>
        </authorList>
    </citation>
    <scope>NUCLEOTIDE SEQUENCE [LARGE SCALE GENOMIC DNA]</scope>
    <source>
        <strain evidence="1 2">ATCC BAA-474</strain>
    </source>
</reference>
<name>U7UWJ7_9FUSO</name>
<dbReference type="EMBL" id="AXZF01000193">
    <property type="protein sequence ID" value="ERT63827.1"/>
    <property type="molecule type" value="Genomic_DNA"/>
</dbReference>
<dbReference type="InterPro" id="IPR013421">
    <property type="entry name" value="CRISPR-assoc_prot_Cas5_HALMA"/>
</dbReference>
<dbReference type="PATRIC" id="fig|1319815.3.peg.2722"/>
<dbReference type="AlphaFoldDB" id="U7UWJ7"/>
<proteinExistence type="predicted"/>
<gene>
    <name evidence="1" type="ORF">HMPREF0202_02869</name>
</gene>
<evidence type="ECO:0000313" key="2">
    <source>
        <dbReference type="Proteomes" id="UP000017081"/>
    </source>
</evidence>
<sequence>MYRITYSNIHKIALLGILGAILGLEGYNQQKRKIKPSIYPEFYENLKDLKISIVPKNISLTKKIQVFNNSVGYASFEEGGNLIVKEQWLENPEWDIYILLDNNSSLLRTLEERLLKYHFTYIPYLGKNDHIANVEDVEILDVENIEDTCEIHSLINKASVETISQPQKMRGELFKYEEYLPYELEKITNQYTYHKFLHTNFNLKLQCFENIYRCNNLNLFFF</sequence>
<evidence type="ECO:0000313" key="1">
    <source>
        <dbReference type="EMBL" id="ERT63827.1"/>
    </source>
</evidence>
<protein>
    <submittedName>
        <fullName evidence="1">Uncharacterized protein</fullName>
    </submittedName>
</protein>
<accession>U7UWJ7</accession>